<evidence type="ECO:0000256" key="1">
    <source>
        <dbReference type="ARBA" id="ARBA00022614"/>
    </source>
</evidence>
<evidence type="ECO:0000259" key="5">
    <source>
        <dbReference type="PROSITE" id="PS01180"/>
    </source>
</evidence>
<dbReference type="EMBL" id="RCHS01003516">
    <property type="protein sequence ID" value="RMX41240.1"/>
    <property type="molecule type" value="Genomic_DNA"/>
</dbReference>
<dbReference type="InterPro" id="IPR013783">
    <property type="entry name" value="Ig-like_fold"/>
</dbReference>
<organism evidence="7 8">
    <name type="scientific">Pocillopora damicornis</name>
    <name type="common">Cauliflower coral</name>
    <name type="synonym">Millepora damicornis</name>
    <dbReference type="NCBI Taxonomy" id="46731"/>
    <lineage>
        <taxon>Eukaryota</taxon>
        <taxon>Metazoa</taxon>
        <taxon>Cnidaria</taxon>
        <taxon>Anthozoa</taxon>
        <taxon>Hexacorallia</taxon>
        <taxon>Scleractinia</taxon>
        <taxon>Astrocoeniina</taxon>
        <taxon>Pocilloporidae</taxon>
        <taxon>Pocillopora</taxon>
    </lineage>
</organism>
<dbReference type="InterPro" id="IPR000859">
    <property type="entry name" value="CUB_dom"/>
</dbReference>
<keyword evidence="1" id="KW-0433">Leucine-rich repeat</keyword>
<name>A0A3M6TIP0_POCDA</name>
<protein>
    <recommendedName>
        <fullName evidence="9">Ig-like domain-containing protein</fullName>
    </recommendedName>
</protein>
<feature type="domain" description="Ig-like" evidence="6">
    <location>
        <begin position="150"/>
        <end position="228"/>
    </location>
</feature>
<evidence type="ECO:0000256" key="3">
    <source>
        <dbReference type="ARBA" id="ARBA00023157"/>
    </source>
</evidence>
<dbReference type="Gene3D" id="2.60.40.10">
    <property type="entry name" value="Immunoglobulins"/>
    <property type="match status" value="1"/>
</dbReference>
<keyword evidence="3" id="KW-1015">Disulfide bond</keyword>
<reference evidence="7 8" key="1">
    <citation type="journal article" date="2018" name="Sci. Rep.">
        <title>Comparative analysis of the Pocillopora damicornis genome highlights role of immune system in coral evolution.</title>
        <authorList>
            <person name="Cunning R."/>
            <person name="Bay R.A."/>
            <person name="Gillette P."/>
            <person name="Baker A.C."/>
            <person name="Traylor-Knowles N."/>
        </authorList>
    </citation>
    <scope>NUCLEOTIDE SEQUENCE [LARGE SCALE GENOMIC DNA]</scope>
    <source>
        <strain evidence="7">RSMAS</strain>
        <tissue evidence="7">Whole animal</tissue>
    </source>
</reference>
<dbReference type="Proteomes" id="UP000275408">
    <property type="component" value="Unassembled WGS sequence"/>
</dbReference>
<keyword evidence="2" id="KW-0732">Signal</keyword>
<evidence type="ECO:0008006" key="9">
    <source>
        <dbReference type="Google" id="ProtNLM"/>
    </source>
</evidence>
<dbReference type="OrthoDB" id="9971251at2759"/>
<dbReference type="InterPro" id="IPR036179">
    <property type="entry name" value="Ig-like_dom_sf"/>
</dbReference>
<proteinExistence type="predicted"/>
<dbReference type="InterPro" id="IPR035914">
    <property type="entry name" value="Sperma_CUB_dom_sf"/>
</dbReference>
<dbReference type="SUPFAM" id="SSF49854">
    <property type="entry name" value="Spermadhesin, CUB domain"/>
    <property type="match status" value="1"/>
</dbReference>
<evidence type="ECO:0000313" key="7">
    <source>
        <dbReference type="EMBL" id="RMX41240.1"/>
    </source>
</evidence>
<dbReference type="Pfam" id="PF13895">
    <property type="entry name" value="Ig_2"/>
    <property type="match status" value="1"/>
</dbReference>
<feature type="domain" description="CUB" evidence="5">
    <location>
        <begin position="2"/>
        <end position="131"/>
    </location>
</feature>
<evidence type="ECO:0000259" key="6">
    <source>
        <dbReference type="PROSITE" id="PS50835"/>
    </source>
</evidence>
<evidence type="ECO:0000256" key="4">
    <source>
        <dbReference type="PROSITE-ProRule" id="PRU00059"/>
    </source>
</evidence>
<gene>
    <name evidence="7" type="ORF">pdam_00012381</name>
</gene>
<dbReference type="Pfam" id="PF00431">
    <property type="entry name" value="CUB"/>
    <property type="match status" value="1"/>
</dbReference>
<dbReference type="SUPFAM" id="SSF48726">
    <property type="entry name" value="Immunoglobulin"/>
    <property type="match status" value="1"/>
</dbReference>
<dbReference type="Gene3D" id="2.60.120.290">
    <property type="entry name" value="Spermadhesin, CUB domain"/>
    <property type="match status" value="1"/>
</dbReference>
<dbReference type="SMART" id="SM00013">
    <property type="entry name" value="LRRNT"/>
    <property type="match status" value="1"/>
</dbReference>
<dbReference type="InterPro" id="IPR000372">
    <property type="entry name" value="LRRNT"/>
</dbReference>
<accession>A0A3M6TIP0</accession>
<sequence>MCTQVFLNIVAIITKVRSKQYILYLEKTQPPVARGEYVEITLSFMLPSYFSGVPCADNEYLEIRDGYNQSANLLGVFCGRYIKSLIRRSSGHYMWLRFSSSGRYWLFYHNYYEGRAANKKGRSLSVLFLYVSCFHDLAEITNPFEFVLVPAGLSQDAQTQFVLLNHSSSLWCPAEGGPAPRIVWRKNGAVVQNSTSVRLLINVTNEERNTNYSCEVESHGQLKRKYISLVFESCPEPCRCTVLKGNMKGIHVDCERKRLTSVPQNIPRATVKL</sequence>
<dbReference type="InterPro" id="IPR007110">
    <property type="entry name" value="Ig-like_dom"/>
</dbReference>
<dbReference type="PROSITE" id="PS50835">
    <property type="entry name" value="IG_LIKE"/>
    <property type="match status" value="1"/>
</dbReference>
<comment type="caution">
    <text evidence="7">The sequence shown here is derived from an EMBL/GenBank/DDBJ whole genome shotgun (WGS) entry which is preliminary data.</text>
</comment>
<dbReference type="CDD" id="cd00096">
    <property type="entry name" value="Ig"/>
    <property type="match status" value="1"/>
</dbReference>
<keyword evidence="8" id="KW-1185">Reference proteome</keyword>
<dbReference type="PROSITE" id="PS01180">
    <property type="entry name" value="CUB"/>
    <property type="match status" value="1"/>
</dbReference>
<dbReference type="AlphaFoldDB" id="A0A3M6TIP0"/>
<evidence type="ECO:0000256" key="2">
    <source>
        <dbReference type="ARBA" id="ARBA00022729"/>
    </source>
</evidence>
<dbReference type="CDD" id="cd00041">
    <property type="entry name" value="CUB"/>
    <property type="match status" value="1"/>
</dbReference>
<evidence type="ECO:0000313" key="8">
    <source>
        <dbReference type="Proteomes" id="UP000275408"/>
    </source>
</evidence>
<comment type="caution">
    <text evidence="4">Lacks conserved residue(s) required for the propagation of feature annotation.</text>
</comment>